<dbReference type="AlphaFoldDB" id="A0A4R6YTN3"/>
<dbReference type="OrthoDB" id="9815709at2"/>
<dbReference type="PANTHER" id="PTHR43804:SF9">
    <property type="entry name" value="PEPTIDE CHAIN RELEASE FACTOR HOMOLOG-RELATED"/>
    <property type="match status" value="1"/>
</dbReference>
<dbReference type="InterPro" id="IPR017509">
    <property type="entry name" value="PrfH"/>
</dbReference>
<evidence type="ECO:0000259" key="2">
    <source>
        <dbReference type="PROSITE" id="PS00745"/>
    </source>
</evidence>
<organism evidence="3 4">
    <name type="scientific">Tahibacter aquaticus</name>
    <dbReference type="NCBI Taxonomy" id="520092"/>
    <lineage>
        <taxon>Bacteria</taxon>
        <taxon>Pseudomonadati</taxon>
        <taxon>Pseudomonadota</taxon>
        <taxon>Gammaproteobacteria</taxon>
        <taxon>Lysobacterales</taxon>
        <taxon>Rhodanobacteraceae</taxon>
        <taxon>Tahibacter</taxon>
    </lineage>
</organism>
<dbReference type="PROSITE" id="PS00745">
    <property type="entry name" value="RF_PROK_I"/>
    <property type="match status" value="1"/>
</dbReference>
<protein>
    <submittedName>
        <fullName evidence="3">Peptide chain release factor</fullName>
    </submittedName>
</protein>
<gene>
    <name evidence="3" type="ORF">DFR29_110147</name>
</gene>
<dbReference type="InterPro" id="IPR045853">
    <property type="entry name" value="Pep_chain_release_fac_I_sf"/>
</dbReference>
<keyword evidence="4" id="KW-1185">Reference proteome</keyword>
<dbReference type="GO" id="GO:0003747">
    <property type="term" value="F:translation release factor activity"/>
    <property type="evidence" value="ECO:0007669"/>
    <property type="project" value="InterPro"/>
</dbReference>
<accession>A0A4R6YTN3</accession>
<dbReference type="EMBL" id="SNZH01000010">
    <property type="protein sequence ID" value="TDR41664.1"/>
    <property type="molecule type" value="Genomic_DNA"/>
</dbReference>
<reference evidence="3 4" key="1">
    <citation type="submission" date="2019-03" db="EMBL/GenBank/DDBJ databases">
        <title>Genomic Encyclopedia of Type Strains, Phase IV (KMG-IV): sequencing the most valuable type-strain genomes for metagenomic binning, comparative biology and taxonomic classification.</title>
        <authorList>
            <person name="Goeker M."/>
        </authorList>
    </citation>
    <scope>NUCLEOTIDE SEQUENCE [LARGE SCALE GENOMIC DNA]</scope>
    <source>
        <strain evidence="3 4">DSM 21667</strain>
    </source>
</reference>
<dbReference type="Proteomes" id="UP000295293">
    <property type="component" value="Unassembled WGS sequence"/>
</dbReference>
<evidence type="ECO:0000256" key="1">
    <source>
        <dbReference type="ARBA" id="ARBA00010835"/>
    </source>
</evidence>
<dbReference type="Gene3D" id="3.30.70.1660">
    <property type="match status" value="1"/>
</dbReference>
<dbReference type="RefSeq" id="WP_133819739.1">
    <property type="nucleotide sequence ID" value="NZ_SNZH01000010.1"/>
</dbReference>
<comment type="similarity">
    <text evidence="1">Belongs to the prokaryotic/mitochondrial release factor family.</text>
</comment>
<dbReference type="SUPFAM" id="SSF75620">
    <property type="entry name" value="Release factor"/>
    <property type="match status" value="1"/>
</dbReference>
<dbReference type="InterPro" id="IPR000352">
    <property type="entry name" value="Pep_chain_release_fac_I"/>
</dbReference>
<dbReference type="NCBIfam" id="TIGR03072">
    <property type="entry name" value="release_prfH"/>
    <property type="match status" value="1"/>
</dbReference>
<comment type="caution">
    <text evidence="3">The sequence shown here is derived from an EMBL/GenBank/DDBJ whole genome shotgun (WGS) entry which is preliminary data.</text>
</comment>
<proteinExistence type="inferred from homology"/>
<sequence>MQLLQLSAAQGPAECALAVAKAWTLLQREAEALGLQVDLLEAEAGAEPGTWQSLLLALDGAAAAALAQRWSGSLLWICASPYRPQHRRKNWFFGGRRFVPATLAAGDDVRFEALRSSGPGGQHVNKTASAIRATHLASGLSVKVQSERSQHANKRLALALIQQRLAERADAAAAGQRADRRQAHYDIDRGNPVRTFRGAAFEPDPSAV</sequence>
<evidence type="ECO:0000313" key="4">
    <source>
        <dbReference type="Proteomes" id="UP000295293"/>
    </source>
</evidence>
<dbReference type="InterPro" id="IPR050057">
    <property type="entry name" value="Prokaryotic/Mito_RF"/>
</dbReference>
<evidence type="ECO:0000313" key="3">
    <source>
        <dbReference type="EMBL" id="TDR41664.1"/>
    </source>
</evidence>
<dbReference type="Gene3D" id="3.30.160.20">
    <property type="match status" value="1"/>
</dbReference>
<name>A0A4R6YTN3_9GAMM</name>
<dbReference type="Pfam" id="PF00472">
    <property type="entry name" value="RF-1"/>
    <property type="match status" value="1"/>
</dbReference>
<feature type="domain" description="Prokaryotic-type class I peptide chain release factors" evidence="2">
    <location>
        <begin position="115"/>
        <end position="131"/>
    </location>
</feature>
<dbReference type="PANTHER" id="PTHR43804">
    <property type="entry name" value="LD18447P"/>
    <property type="match status" value="1"/>
</dbReference>